<proteinExistence type="inferred from homology"/>
<comment type="pathway">
    <text evidence="1">Cofactor biosynthesis; adenosylcobalamin biosynthesis.</text>
</comment>
<dbReference type="InterPro" id="IPR036588">
    <property type="entry name" value="CobH/CbiC_sf"/>
</dbReference>
<dbReference type="EMBL" id="UHJJ01000001">
    <property type="protein sequence ID" value="SUQ12449.1"/>
    <property type="molecule type" value="Genomic_DNA"/>
</dbReference>
<dbReference type="Gene3D" id="3.40.50.10230">
    <property type="entry name" value="Cobalamin biosynthesis CobH/CbiC, precorrin-8X methylmutase"/>
    <property type="match status" value="1"/>
</dbReference>
<protein>
    <submittedName>
        <fullName evidence="6">Precorrin-8X methylmutase</fullName>
    </submittedName>
</protein>
<name>A0A316A2U8_9FIRM</name>
<dbReference type="PANTHER" id="PTHR43588:SF1">
    <property type="entry name" value="COBALT-PRECORRIN-8 METHYLMUTASE"/>
    <property type="match status" value="1"/>
</dbReference>
<dbReference type="PANTHER" id="PTHR43588">
    <property type="entry name" value="COBALT-PRECORRIN-8 METHYLMUTASE"/>
    <property type="match status" value="1"/>
</dbReference>
<reference evidence="7" key="1">
    <citation type="submission" date="2017-07" db="EMBL/GenBank/DDBJ databases">
        <authorList>
            <person name="Varghese N."/>
            <person name="Submissions S."/>
        </authorList>
    </citation>
    <scope>NUCLEOTIDE SEQUENCE [LARGE SCALE GENOMIC DNA]</scope>
    <source>
        <strain evidence="7">NLAE-zl-C134</strain>
    </source>
</reference>
<comment type="similarity">
    <text evidence="2">Belongs to the CobH/CbiC family.</text>
</comment>
<dbReference type="Pfam" id="PF02570">
    <property type="entry name" value="CbiC"/>
    <property type="match status" value="1"/>
</dbReference>
<dbReference type="RefSeq" id="WP_109708470.1">
    <property type="nucleotide sequence ID" value="NZ_QGDS01000001.1"/>
</dbReference>
<dbReference type="AlphaFoldDB" id="A0A316A2U8"/>
<organism evidence="6 7">
    <name type="scientific">Faecalicatena contorta</name>
    <dbReference type="NCBI Taxonomy" id="39482"/>
    <lineage>
        <taxon>Bacteria</taxon>
        <taxon>Bacillati</taxon>
        <taxon>Bacillota</taxon>
        <taxon>Clostridia</taxon>
        <taxon>Lachnospirales</taxon>
        <taxon>Lachnospiraceae</taxon>
        <taxon>Faecalicatena</taxon>
    </lineage>
</organism>
<evidence type="ECO:0000256" key="4">
    <source>
        <dbReference type="ARBA" id="ARBA00023235"/>
    </source>
</evidence>
<dbReference type="GO" id="GO:0009236">
    <property type="term" value="P:cobalamin biosynthetic process"/>
    <property type="evidence" value="ECO:0007669"/>
    <property type="project" value="UniProtKB-UniPathway"/>
</dbReference>
<evidence type="ECO:0000256" key="2">
    <source>
        <dbReference type="ARBA" id="ARBA00009774"/>
    </source>
</evidence>
<sequence length="210" mass="22657">MNHIELEKVLPEEIEARSFELITEELGDTPLIPGTEAIVKRCIHTSADFDYAQNLVFTENAVERALNALKNGASIVTDTQMGKAGISKKTLAQYGGEVYCFMSDEDVAQTAKEQGTTRAAASMDKAAALDKNLIFAVGNAPTALVRLYELVQEGKLKPELIIAVPVGFVNVVQSKELILDLEEIPSIVAKGRKGGSNIAACICNALLYML</sequence>
<dbReference type="SUPFAM" id="SSF63965">
    <property type="entry name" value="Precorrin-8X methylmutase CbiC/CobH"/>
    <property type="match status" value="1"/>
</dbReference>
<dbReference type="InterPro" id="IPR003722">
    <property type="entry name" value="Cbl_synth_CobH/CbiC"/>
</dbReference>
<keyword evidence="4" id="KW-0413">Isomerase</keyword>
<evidence type="ECO:0000259" key="5">
    <source>
        <dbReference type="Pfam" id="PF02570"/>
    </source>
</evidence>
<dbReference type="GO" id="GO:0016993">
    <property type="term" value="F:precorrin-8X methylmutase activity"/>
    <property type="evidence" value="ECO:0007669"/>
    <property type="project" value="InterPro"/>
</dbReference>
<evidence type="ECO:0000313" key="6">
    <source>
        <dbReference type="EMBL" id="SUQ12449.1"/>
    </source>
</evidence>
<evidence type="ECO:0000256" key="1">
    <source>
        <dbReference type="ARBA" id="ARBA00004953"/>
    </source>
</evidence>
<dbReference type="UniPathway" id="UPA00148"/>
<gene>
    <name evidence="6" type="ORF">SAMN05216529_101344</name>
</gene>
<feature type="domain" description="Cobalamin biosynthesis precorrin-8X methylmutase CobH/CbiC" evidence="5">
    <location>
        <begin position="13"/>
        <end position="209"/>
    </location>
</feature>
<accession>A0A316A2U8</accession>
<keyword evidence="7" id="KW-1185">Reference proteome</keyword>
<dbReference type="Proteomes" id="UP000254051">
    <property type="component" value="Unassembled WGS sequence"/>
</dbReference>
<keyword evidence="3" id="KW-0169">Cobalamin biosynthesis</keyword>
<evidence type="ECO:0000313" key="7">
    <source>
        <dbReference type="Proteomes" id="UP000254051"/>
    </source>
</evidence>
<dbReference type="OrthoDB" id="9780708at2"/>
<evidence type="ECO:0000256" key="3">
    <source>
        <dbReference type="ARBA" id="ARBA00022573"/>
    </source>
</evidence>